<gene>
    <name evidence="7" type="primary">ybeY</name>
    <name evidence="8" type="ORF">SAMN04488023_101122</name>
</gene>
<dbReference type="InterPro" id="IPR023091">
    <property type="entry name" value="MetalPrtase_cat_dom_sf_prd"/>
</dbReference>
<dbReference type="GO" id="GO:0008270">
    <property type="term" value="F:zinc ion binding"/>
    <property type="evidence" value="ECO:0007669"/>
    <property type="project" value="UniProtKB-UniRule"/>
</dbReference>
<keyword evidence="6 7" id="KW-0862">Zinc</keyword>
<dbReference type="RefSeq" id="WP_090879762.1">
    <property type="nucleotide sequence ID" value="NZ_FOGG01000001.1"/>
</dbReference>
<comment type="cofactor">
    <cofactor evidence="7">
        <name>Zn(2+)</name>
        <dbReference type="ChEBI" id="CHEBI:29105"/>
    </cofactor>
    <text evidence="7">Binds 1 zinc ion.</text>
</comment>
<dbReference type="HAMAP" id="MF_00009">
    <property type="entry name" value="Endoribonucl_YbeY"/>
    <property type="match status" value="1"/>
</dbReference>
<dbReference type="PANTHER" id="PTHR46986">
    <property type="entry name" value="ENDORIBONUCLEASE YBEY, CHLOROPLASTIC"/>
    <property type="match status" value="1"/>
</dbReference>
<dbReference type="GO" id="GO:0004521">
    <property type="term" value="F:RNA endonuclease activity"/>
    <property type="evidence" value="ECO:0007669"/>
    <property type="project" value="UniProtKB-UniRule"/>
</dbReference>
<dbReference type="STRING" id="390241.SAMN04488023_101122"/>
<comment type="similarity">
    <text evidence="1 7">Belongs to the endoribonuclease YbeY family.</text>
</comment>
<dbReference type="Gene3D" id="3.40.390.30">
    <property type="entry name" value="Metalloproteases ('zincins'), catalytic domain"/>
    <property type="match status" value="1"/>
</dbReference>
<evidence type="ECO:0000313" key="9">
    <source>
        <dbReference type="Proteomes" id="UP000199572"/>
    </source>
</evidence>
<feature type="binding site" evidence="7">
    <location>
        <position position="119"/>
    </location>
    <ligand>
        <name>Zn(2+)</name>
        <dbReference type="ChEBI" id="CHEBI:29105"/>
        <note>catalytic</note>
    </ligand>
</feature>
<keyword evidence="7" id="KW-0690">Ribosome biogenesis</keyword>
<evidence type="ECO:0000256" key="6">
    <source>
        <dbReference type="ARBA" id="ARBA00022833"/>
    </source>
</evidence>
<evidence type="ECO:0000256" key="1">
    <source>
        <dbReference type="ARBA" id="ARBA00010875"/>
    </source>
</evidence>
<dbReference type="OrthoDB" id="9811984at2"/>
<feature type="binding site" evidence="7">
    <location>
        <position position="109"/>
    </location>
    <ligand>
        <name>Zn(2+)</name>
        <dbReference type="ChEBI" id="CHEBI:29105"/>
        <note>catalytic</note>
    </ligand>
</feature>
<comment type="function">
    <text evidence="7">Single strand-specific metallo-endoribonuclease involved in late-stage 70S ribosome quality control and in maturation of the 3' terminus of the 16S rRNA.</text>
</comment>
<dbReference type="Pfam" id="PF02130">
    <property type="entry name" value="YbeY"/>
    <property type="match status" value="1"/>
</dbReference>
<dbReference type="Proteomes" id="UP000199572">
    <property type="component" value="Unassembled WGS sequence"/>
</dbReference>
<dbReference type="PROSITE" id="PS01306">
    <property type="entry name" value="UPF0054"/>
    <property type="match status" value="1"/>
</dbReference>
<name>A0A1H9IWR1_9SPHI</name>
<evidence type="ECO:0000256" key="3">
    <source>
        <dbReference type="ARBA" id="ARBA00022723"/>
    </source>
</evidence>
<dbReference type="SUPFAM" id="SSF55486">
    <property type="entry name" value="Metalloproteases ('zincins'), catalytic domain"/>
    <property type="match status" value="1"/>
</dbReference>
<dbReference type="AlphaFoldDB" id="A0A1H9IWR1"/>
<dbReference type="GO" id="GO:0005737">
    <property type="term" value="C:cytoplasm"/>
    <property type="evidence" value="ECO:0007669"/>
    <property type="project" value="UniProtKB-SubCell"/>
</dbReference>
<proteinExistence type="inferred from homology"/>
<comment type="subcellular location">
    <subcellularLocation>
        <location evidence="7">Cytoplasm</location>
    </subcellularLocation>
</comment>
<keyword evidence="7" id="KW-0963">Cytoplasm</keyword>
<dbReference type="GO" id="GO:0006364">
    <property type="term" value="P:rRNA processing"/>
    <property type="evidence" value="ECO:0007669"/>
    <property type="project" value="UniProtKB-UniRule"/>
</dbReference>
<feature type="binding site" evidence="7">
    <location>
        <position position="113"/>
    </location>
    <ligand>
        <name>Zn(2+)</name>
        <dbReference type="ChEBI" id="CHEBI:29105"/>
        <note>catalytic</note>
    </ligand>
</feature>
<sequence length="145" mass="16806">MAAISFFTESISYNLPQKLKVKKWIKATIEKEGFKLGELNFIFCSDEYLLGINQQYLNHDTYTDIITFDNSEVEKLIVSDIFISIERVKENAKTFKTSEFDEVCRIMIHGTLHLLGYKDKGKAAKTLMTQKEDEYLAYRAELDLA</sequence>
<evidence type="ECO:0000256" key="7">
    <source>
        <dbReference type="HAMAP-Rule" id="MF_00009"/>
    </source>
</evidence>
<organism evidence="8 9">
    <name type="scientific">Pedobacter rhizosphaerae</name>
    <dbReference type="NCBI Taxonomy" id="390241"/>
    <lineage>
        <taxon>Bacteria</taxon>
        <taxon>Pseudomonadati</taxon>
        <taxon>Bacteroidota</taxon>
        <taxon>Sphingobacteriia</taxon>
        <taxon>Sphingobacteriales</taxon>
        <taxon>Sphingobacteriaceae</taxon>
        <taxon>Pedobacter</taxon>
    </lineage>
</organism>
<keyword evidence="3 7" id="KW-0479">Metal-binding</keyword>
<keyword evidence="9" id="KW-1185">Reference proteome</keyword>
<dbReference type="GO" id="GO:0004222">
    <property type="term" value="F:metalloendopeptidase activity"/>
    <property type="evidence" value="ECO:0007669"/>
    <property type="project" value="InterPro"/>
</dbReference>
<keyword evidence="4 7" id="KW-0255">Endonuclease</keyword>
<dbReference type="InterPro" id="IPR020549">
    <property type="entry name" value="YbeY_CS"/>
</dbReference>
<evidence type="ECO:0000313" key="8">
    <source>
        <dbReference type="EMBL" id="SEQ79020.1"/>
    </source>
</evidence>
<dbReference type="EMBL" id="FOGG01000001">
    <property type="protein sequence ID" value="SEQ79020.1"/>
    <property type="molecule type" value="Genomic_DNA"/>
</dbReference>
<dbReference type="NCBIfam" id="TIGR00043">
    <property type="entry name" value="rRNA maturation RNase YbeY"/>
    <property type="match status" value="1"/>
</dbReference>
<accession>A0A1H9IWR1</accession>
<keyword evidence="5 7" id="KW-0378">Hydrolase</keyword>
<dbReference type="EC" id="3.1.-.-" evidence="7"/>
<evidence type="ECO:0000256" key="4">
    <source>
        <dbReference type="ARBA" id="ARBA00022759"/>
    </source>
</evidence>
<reference evidence="8 9" key="1">
    <citation type="submission" date="2016-10" db="EMBL/GenBank/DDBJ databases">
        <authorList>
            <person name="de Groot N.N."/>
        </authorList>
    </citation>
    <scope>NUCLEOTIDE SEQUENCE [LARGE SCALE GENOMIC DNA]</scope>
    <source>
        <strain evidence="8 9">DSM 18610</strain>
    </source>
</reference>
<evidence type="ECO:0000256" key="2">
    <source>
        <dbReference type="ARBA" id="ARBA00022722"/>
    </source>
</evidence>
<evidence type="ECO:0000256" key="5">
    <source>
        <dbReference type="ARBA" id="ARBA00022801"/>
    </source>
</evidence>
<protein>
    <recommendedName>
        <fullName evidence="7">Endoribonuclease YbeY</fullName>
        <ecNumber evidence="7">3.1.-.-</ecNumber>
    </recommendedName>
</protein>
<keyword evidence="2 7" id="KW-0540">Nuclease</keyword>
<dbReference type="PANTHER" id="PTHR46986:SF1">
    <property type="entry name" value="ENDORIBONUCLEASE YBEY, CHLOROPLASTIC"/>
    <property type="match status" value="1"/>
</dbReference>
<dbReference type="InterPro" id="IPR002036">
    <property type="entry name" value="YbeY"/>
</dbReference>
<keyword evidence="7" id="KW-0698">rRNA processing</keyword>